<name>A0A928Z3J8_9CYAN</name>
<gene>
    <name evidence="1" type="ORF">IQ266_17805</name>
</gene>
<dbReference type="RefSeq" id="WP_264326419.1">
    <property type="nucleotide sequence ID" value="NZ_JADEXQ010000069.1"/>
</dbReference>
<organism evidence="1 2">
    <name type="scientific">Romeriopsis navalis LEGE 11480</name>
    <dbReference type="NCBI Taxonomy" id="2777977"/>
    <lineage>
        <taxon>Bacteria</taxon>
        <taxon>Bacillati</taxon>
        <taxon>Cyanobacteriota</taxon>
        <taxon>Cyanophyceae</taxon>
        <taxon>Leptolyngbyales</taxon>
        <taxon>Leptolyngbyaceae</taxon>
        <taxon>Romeriopsis</taxon>
        <taxon>Romeriopsis navalis</taxon>
    </lineage>
</organism>
<dbReference type="Proteomes" id="UP000625316">
    <property type="component" value="Unassembled WGS sequence"/>
</dbReference>
<keyword evidence="2" id="KW-1185">Reference proteome</keyword>
<dbReference type="PANTHER" id="PTHR34613">
    <property type="entry name" value="SLL0800 PROTEIN"/>
    <property type="match status" value="1"/>
</dbReference>
<dbReference type="PANTHER" id="PTHR34613:SF1">
    <property type="entry name" value="SLL6017 PROTEIN"/>
    <property type="match status" value="1"/>
</dbReference>
<dbReference type="EMBL" id="JADEXQ010000069">
    <property type="protein sequence ID" value="MBE9031591.1"/>
    <property type="molecule type" value="Genomic_DNA"/>
</dbReference>
<evidence type="ECO:0000313" key="2">
    <source>
        <dbReference type="Proteomes" id="UP000625316"/>
    </source>
</evidence>
<comment type="caution">
    <text evidence="1">The sequence shown here is derived from an EMBL/GenBank/DDBJ whole genome shotgun (WGS) entry which is preliminary data.</text>
</comment>
<sequence>MAYDNVCKLIAETHPTDIATWILGHPPSGPLEILKTELSIEPIRTDAISFFKTSNRSLHIEFQTRWESDPSMPLRAIDYWVRLHRQYRIEIDQFIVVLCPPTDANQITNIFQATNTRHEFNVIRLWEEDPAIFLDNPILLPFASLAQTENPDSLLNQVAQQVSQIPAIATRRQISSYVQLMAGLRYDKTTIRNIFREYLMQDSVIYQEILQEGERKGEQRRIERVVRKMLAKGESLDAIAEVTELTITEIEHIANSAS</sequence>
<dbReference type="AlphaFoldDB" id="A0A928Z3J8"/>
<protein>
    <submittedName>
        <fullName evidence="1">Rpn family recombination-promoting nuclease/putative transposase</fullName>
    </submittedName>
</protein>
<accession>A0A928Z3J8</accession>
<reference evidence="1" key="1">
    <citation type="submission" date="2020-10" db="EMBL/GenBank/DDBJ databases">
        <authorList>
            <person name="Castelo-Branco R."/>
            <person name="Eusebio N."/>
            <person name="Adriana R."/>
            <person name="Vieira A."/>
            <person name="Brugerolle De Fraissinette N."/>
            <person name="Rezende De Castro R."/>
            <person name="Schneider M.P."/>
            <person name="Vasconcelos V."/>
            <person name="Leao P.N."/>
        </authorList>
    </citation>
    <scope>NUCLEOTIDE SEQUENCE</scope>
    <source>
        <strain evidence="1">LEGE 11480</strain>
    </source>
</reference>
<evidence type="ECO:0000313" key="1">
    <source>
        <dbReference type="EMBL" id="MBE9031591.1"/>
    </source>
</evidence>
<proteinExistence type="predicted"/>